<protein>
    <submittedName>
        <fullName evidence="3">DUF4097 domain-containing protein</fullName>
    </submittedName>
</protein>
<evidence type="ECO:0000256" key="1">
    <source>
        <dbReference type="SAM" id="Phobius"/>
    </source>
</evidence>
<dbReference type="Pfam" id="PF13349">
    <property type="entry name" value="DUF4097"/>
    <property type="match status" value="1"/>
</dbReference>
<feature type="domain" description="DUF4097" evidence="2">
    <location>
        <begin position="59"/>
        <end position="233"/>
    </location>
</feature>
<comment type="caution">
    <text evidence="3">The sequence shown here is derived from an EMBL/GenBank/DDBJ whole genome shotgun (WGS) entry which is preliminary data.</text>
</comment>
<gene>
    <name evidence="3" type="ORF">HB844_06785</name>
</gene>
<dbReference type="AlphaFoldDB" id="A0A841YDW7"/>
<accession>A0A841YDW7</accession>
<sequence length="361" mass="40149">MKKHIWLSSIFLIIGGVGILFCLLTQNYQDEGKRYSKKWAFSNVEFKNLNLTSEKIMAITIEKANVTTPTVQVSGRLSHREITDLKPTTTKDSTKIKVGTFRTWLEEWHLPSYGMQKMNIKVPKDYSFNQLSAILKDGNFHINYLTGQKLLVTLKDGDFVGEKSNFSNTNLKTDSAEADLTNWNGKITLQSDSGNQIVKDSTGDFTLNNRSGMSQVHRQKATSGEITNASGKVITTRVKADHLTINSKNGTDIIEQMEGKLFLSSLSGKSVLRDNRGEQTIESKSGDIIVVETAVNGKMNVRSETGLIKMTLSKGYHNKQFQIIAPHGQVTSDFLWQNHAVKSAVKIQTTDGIVKVLEGDA</sequence>
<keyword evidence="1" id="KW-1133">Transmembrane helix</keyword>
<dbReference type="InterPro" id="IPR025164">
    <property type="entry name" value="Toastrack_DUF4097"/>
</dbReference>
<dbReference type="Proteomes" id="UP000571128">
    <property type="component" value="Unassembled WGS sequence"/>
</dbReference>
<evidence type="ECO:0000259" key="2">
    <source>
        <dbReference type="Pfam" id="PF13349"/>
    </source>
</evidence>
<keyword evidence="1" id="KW-0472">Membrane</keyword>
<evidence type="ECO:0000313" key="4">
    <source>
        <dbReference type="Proteomes" id="UP000571128"/>
    </source>
</evidence>
<dbReference type="RefSeq" id="WP_115095975.1">
    <property type="nucleotide sequence ID" value="NZ_JAARPY010000005.1"/>
</dbReference>
<organism evidence="3 4">
    <name type="scientific">Listeria fleischmannii</name>
    <dbReference type="NCBI Taxonomy" id="1069827"/>
    <lineage>
        <taxon>Bacteria</taxon>
        <taxon>Bacillati</taxon>
        <taxon>Bacillota</taxon>
        <taxon>Bacilli</taxon>
        <taxon>Bacillales</taxon>
        <taxon>Listeriaceae</taxon>
        <taxon>Listeria</taxon>
    </lineage>
</organism>
<keyword evidence="1" id="KW-0812">Transmembrane</keyword>
<proteinExistence type="predicted"/>
<reference evidence="3 4" key="1">
    <citation type="submission" date="2020-03" db="EMBL/GenBank/DDBJ databases">
        <title>Soil Listeria distribution.</title>
        <authorList>
            <person name="Liao J."/>
            <person name="Wiedmann M."/>
        </authorList>
    </citation>
    <scope>NUCLEOTIDE SEQUENCE [LARGE SCALE GENOMIC DNA]</scope>
    <source>
        <strain evidence="3 4">FSL L7-1645</strain>
    </source>
</reference>
<evidence type="ECO:0000313" key="3">
    <source>
        <dbReference type="EMBL" id="MBC1398572.1"/>
    </source>
</evidence>
<dbReference type="EMBL" id="JAARPY010000005">
    <property type="protein sequence ID" value="MBC1398572.1"/>
    <property type="molecule type" value="Genomic_DNA"/>
</dbReference>
<feature type="transmembrane region" description="Helical" evidence="1">
    <location>
        <begin position="6"/>
        <end position="24"/>
    </location>
</feature>
<name>A0A841YDW7_9LIST</name>